<sequence length="214" mass="23663">MQFVALFLIFLAGGFSCITALRCYTCEDCDEYANLADLEIEVCSPPPQNGIDDDEDYDSNDSATVGIMPGNGGAQNPAPAPAQVDSEPEEEETNEEEEEEEEEEDDYDDRRRRRVVARQQIIDTPNAVCYTVRLQLNGTVITNRGCTVAMSSNRSAACENLYDPWNILGCDQCEENTCNGPINLSNSVWTNIASSTNVEWTMLASLLSLVLSFF</sequence>
<dbReference type="InParanoid" id="B4MTR4"/>
<keyword evidence="2" id="KW-0732">Signal</keyword>
<protein>
    <recommendedName>
        <fullName evidence="5">DUF753 domain-containing protein</fullName>
    </recommendedName>
</protein>
<dbReference type="EMBL" id="CH963852">
    <property type="protein sequence ID" value="EDW75503.2"/>
    <property type="molecule type" value="Genomic_DNA"/>
</dbReference>
<feature type="region of interest" description="Disordered" evidence="1">
    <location>
        <begin position="45"/>
        <end position="111"/>
    </location>
</feature>
<feature type="compositionally biased region" description="Acidic residues" evidence="1">
    <location>
        <begin position="86"/>
        <end position="107"/>
    </location>
</feature>
<feature type="chain" id="PRO_5006458039" description="DUF753 domain-containing protein" evidence="2">
    <location>
        <begin position="21"/>
        <end position="214"/>
    </location>
</feature>
<evidence type="ECO:0000313" key="3">
    <source>
        <dbReference type="EMBL" id="EDW75503.2"/>
    </source>
</evidence>
<keyword evidence="4" id="KW-1185">Reference proteome</keyword>
<evidence type="ECO:0008006" key="5">
    <source>
        <dbReference type="Google" id="ProtNLM"/>
    </source>
</evidence>
<feature type="signal peptide" evidence="2">
    <location>
        <begin position="1"/>
        <end position="20"/>
    </location>
</feature>
<proteinExistence type="predicted"/>
<dbReference type="HOGENOM" id="CLU_909921_0_0_1"/>
<dbReference type="AlphaFoldDB" id="B4MTR4"/>
<accession>B4MTR4</accession>
<dbReference type="OrthoDB" id="7872728at2759"/>
<feature type="compositionally biased region" description="Low complexity" evidence="1">
    <location>
        <begin position="74"/>
        <end position="85"/>
    </location>
</feature>
<name>B4MTR4_DROWI</name>
<evidence type="ECO:0000256" key="1">
    <source>
        <dbReference type="SAM" id="MobiDB-lite"/>
    </source>
</evidence>
<organism evidence="3 4">
    <name type="scientific">Drosophila willistoni</name>
    <name type="common">Fruit fly</name>
    <dbReference type="NCBI Taxonomy" id="7260"/>
    <lineage>
        <taxon>Eukaryota</taxon>
        <taxon>Metazoa</taxon>
        <taxon>Ecdysozoa</taxon>
        <taxon>Arthropoda</taxon>
        <taxon>Hexapoda</taxon>
        <taxon>Insecta</taxon>
        <taxon>Pterygota</taxon>
        <taxon>Neoptera</taxon>
        <taxon>Endopterygota</taxon>
        <taxon>Diptera</taxon>
        <taxon>Brachycera</taxon>
        <taxon>Muscomorpha</taxon>
        <taxon>Ephydroidea</taxon>
        <taxon>Drosophilidae</taxon>
        <taxon>Drosophila</taxon>
        <taxon>Sophophora</taxon>
    </lineage>
</organism>
<evidence type="ECO:0000313" key="4">
    <source>
        <dbReference type="Proteomes" id="UP000007798"/>
    </source>
</evidence>
<dbReference type="Proteomes" id="UP000007798">
    <property type="component" value="Unassembled WGS sequence"/>
</dbReference>
<reference evidence="3 4" key="1">
    <citation type="journal article" date="2007" name="Nature">
        <title>Evolution of genes and genomes on the Drosophila phylogeny.</title>
        <authorList>
            <consortium name="Drosophila 12 Genomes Consortium"/>
            <person name="Clark A.G."/>
            <person name="Eisen M.B."/>
            <person name="Smith D.R."/>
            <person name="Bergman C.M."/>
            <person name="Oliver B."/>
            <person name="Markow T.A."/>
            <person name="Kaufman T.C."/>
            <person name="Kellis M."/>
            <person name="Gelbart W."/>
            <person name="Iyer V.N."/>
            <person name="Pollard D.A."/>
            <person name="Sackton T.B."/>
            <person name="Larracuente A.M."/>
            <person name="Singh N.D."/>
            <person name="Abad J.P."/>
            <person name="Abt D.N."/>
            <person name="Adryan B."/>
            <person name="Aguade M."/>
            <person name="Akashi H."/>
            <person name="Anderson W.W."/>
            <person name="Aquadro C.F."/>
            <person name="Ardell D.H."/>
            <person name="Arguello R."/>
            <person name="Artieri C.G."/>
            <person name="Barbash D.A."/>
            <person name="Barker D."/>
            <person name="Barsanti P."/>
            <person name="Batterham P."/>
            <person name="Batzoglou S."/>
            <person name="Begun D."/>
            <person name="Bhutkar A."/>
            <person name="Blanco E."/>
            <person name="Bosak S.A."/>
            <person name="Bradley R.K."/>
            <person name="Brand A.D."/>
            <person name="Brent M.R."/>
            <person name="Brooks A.N."/>
            <person name="Brown R.H."/>
            <person name="Butlin R.K."/>
            <person name="Caggese C."/>
            <person name="Calvi B.R."/>
            <person name="Bernardo de Carvalho A."/>
            <person name="Caspi A."/>
            <person name="Castrezana S."/>
            <person name="Celniker S.E."/>
            <person name="Chang J.L."/>
            <person name="Chapple C."/>
            <person name="Chatterji S."/>
            <person name="Chinwalla A."/>
            <person name="Civetta A."/>
            <person name="Clifton S.W."/>
            <person name="Comeron J.M."/>
            <person name="Costello J.C."/>
            <person name="Coyne J.A."/>
            <person name="Daub J."/>
            <person name="David R.G."/>
            <person name="Delcher A.L."/>
            <person name="Delehaunty K."/>
            <person name="Do C.B."/>
            <person name="Ebling H."/>
            <person name="Edwards K."/>
            <person name="Eickbush T."/>
            <person name="Evans J.D."/>
            <person name="Filipski A."/>
            <person name="Findeiss S."/>
            <person name="Freyhult E."/>
            <person name="Fulton L."/>
            <person name="Fulton R."/>
            <person name="Garcia A.C."/>
            <person name="Gardiner A."/>
            <person name="Garfield D.A."/>
            <person name="Garvin B.E."/>
            <person name="Gibson G."/>
            <person name="Gilbert D."/>
            <person name="Gnerre S."/>
            <person name="Godfrey J."/>
            <person name="Good R."/>
            <person name="Gotea V."/>
            <person name="Gravely B."/>
            <person name="Greenberg A.J."/>
            <person name="Griffiths-Jones S."/>
            <person name="Gross S."/>
            <person name="Guigo R."/>
            <person name="Gustafson E.A."/>
            <person name="Haerty W."/>
            <person name="Hahn M.W."/>
            <person name="Halligan D.L."/>
            <person name="Halpern A.L."/>
            <person name="Halter G.M."/>
            <person name="Han M.V."/>
            <person name="Heger A."/>
            <person name="Hillier L."/>
            <person name="Hinrichs A.S."/>
            <person name="Holmes I."/>
            <person name="Hoskins R.A."/>
            <person name="Hubisz M.J."/>
            <person name="Hultmark D."/>
            <person name="Huntley M.A."/>
            <person name="Jaffe D.B."/>
            <person name="Jagadeeshan S."/>
            <person name="Jeck W.R."/>
            <person name="Johnson J."/>
            <person name="Jones C.D."/>
            <person name="Jordan W.C."/>
            <person name="Karpen G.H."/>
            <person name="Kataoka E."/>
            <person name="Keightley P.D."/>
            <person name="Kheradpour P."/>
            <person name="Kirkness E.F."/>
            <person name="Koerich L.B."/>
            <person name="Kristiansen K."/>
            <person name="Kudrna D."/>
            <person name="Kulathinal R.J."/>
            <person name="Kumar S."/>
            <person name="Kwok R."/>
            <person name="Lander E."/>
            <person name="Langley C.H."/>
            <person name="Lapoint R."/>
            <person name="Lazzaro B.P."/>
            <person name="Lee S.J."/>
            <person name="Levesque L."/>
            <person name="Li R."/>
            <person name="Lin C.F."/>
            <person name="Lin M.F."/>
            <person name="Lindblad-Toh K."/>
            <person name="Llopart A."/>
            <person name="Long M."/>
            <person name="Low L."/>
            <person name="Lozovsky E."/>
            <person name="Lu J."/>
            <person name="Luo M."/>
            <person name="Machado C.A."/>
            <person name="Makalowski W."/>
            <person name="Marzo M."/>
            <person name="Matsuda M."/>
            <person name="Matzkin L."/>
            <person name="McAllister B."/>
            <person name="McBride C.S."/>
            <person name="McKernan B."/>
            <person name="McKernan K."/>
            <person name="Mendez-Lago M."/>
            <person name="Minx P."/>
            <person name="Mollenhauer M.U."/>
            <person name="Montooth K."/>
            <person name="Mount S.M."/>
            <person name="Mu X."/>
            <person name="Myers E."/>
            <person name="Negre B."/>
            <person name="Newfeld S."/>
            <person name="Nielsen R."/>
            <person name="Noor M.A."/>
            <person name="O'Grady P."/>
            <person name="Pachter L."/>
            <person name="Papaceit M."/>
            <person name="Parisi M.J."/>
            <person name="Parisi M."/>
            <person name="Parts L."/>
            <person name="Pedersen J.S."/>
            <person name="Pesole G."/>
            <person name="Phillippy A.M."/>
            <person name="Ponting C.P."/>
            <person name="Pop M."/>
            <person name="Porcelli D."/>
            <person name="Powell J.R."/>
            <person name="Prohaska S."/>
            <person name="Pruitt K."/>
            <person name="Puig M."/>
            <person name="Quesneville H."/>
            <person name="Ram K.R."/>
            <person name="Rand D."/>
            <person name="Rasmussen M.D."/>
            <person name="Reed L.K."/>
            <person name="Reenan R."/>
            <person name="Reily A."/>
            <person name="Remington K.A."/>
            <person name="Rieger T.T."/>
            <person name="Ritchie M.G."/>
            <person name="Robin C."/>
            <person name="Rogers Y.H."/>
            <person name="Rohde C."/>
            <person name="Rozas J."/>
            <person name="Rubenfield M.J."/>
            <person name="Ruiz A."/>
            <person name="Russo S."/>
            <person name="Salzberg S.L."/>
            <person name="Sanchez-Gracia A."/>
            <person name="Saranga D.J."/>
            <person name="Sato H."/>
            <person name="Schaeffer S.W."/>
            <person name="Schatz M.C."/>
            <person name="Schlenke T."/>
            <person name="Schwartz R."/>
            <person name="Segarra C."/>
            <person name="Singh R.S."/>
            <person name="Sirot L."/>
            <person name="Sirota M."/>
            <person name="Sisneros N.B."/>
            <person name="Smith C.D."/>
            <person name="Smith T.F."/>
            <person name="Spieth J."/>
            <person name="Stage D.E."/>
            <person name="Stark A."/>
            <person name="Stephan W."/>
            <person name="Strausberg R.L."/>
            <person name="Strempel S."/>
            <person name="Sturgill D."/>
            <person name="Sutton G."/>
            <person name="Sutton G.G."/>
            <person name="Tao W."/>
            <person name="Teichmann S."/>
            <person name="Tobari Y.N."/>
            <person name="Tomimura Y."/>
            <person name="Tsolas J.M."/>
            <person name="Valente V.L."/>
            <person name="Venter E."/>
            <person name="Venter J.C."/>
            <person name="Vicario S."/>
            <person name="Vieira F.G."/>
            <person name="Vilella A.J."/>
            <person name="Villasante A."/>
            <person name="Walenz B."/>
            <person name="Wang J."/>
            <person name="Wasserman M."/>
            <person name="Watts T."/>
            <person name="Wilson D."/>
            <person name="Wilson R.K."/>
            <person name="Wing R.A."/>
            <person name="Wolfner M.F."/>
            <person name="Wong A."/>
            <person name="Wong G.K."/>
            <person name="Wu C.I."/>
            <person name="Wu G."/>
            <person name="Yamamoto D."/>
            <person name="Yang H.P."/>
            <person name="Yang S.P."/>
            <person name="Yorke J.A."/>
            <person name="Yoshida K."/>
            <person name="Zdobnov E."/>
            <person name="Zhang P."/>
            <person name="Zhang Y."/>
            <person name="Zimin A.V."/>
            <person name="Baldwin J."/>
            <person name="Abdouelleil A."/>
            <person name="Abdulkadir J."/>
            <person name="Abebe A."/>
            <person name="Abera B."/>
            <person name="Abreu J."/>
            <person name="Acer S.C."/>
            <person name="Aftuck L."/>
            <person name="Alexander A."/>
            <person name="An P."/>
            <person name="Anderson E."/>
            <person name="Anderson S."/>
            <person name="Arachi H."/>
            <person name="Azer M."/>
            <person name="Bachantsang P."/>
            <person name="Barry A."/>
            <person name="Bayul T."/>
            <person name="Berlin A."/>
            <person name="Bessette D."/>
            <person name="Bloom T."/>
            <person name="Blye J."/>
            <person name="Boguslavskiy L."/>
            <person name="Bonnet C."/>
            <person name="Boukhgalter B."/>
            <person name="Bourzgui I."/>
            <person name="Brown A."/>
            <person name="Cahill P."/>
            <person name="Channer S."/>
            <person name="Cheshatsang Y."/>
            <person name="Chuda L."/>
            <person name="Citroen M."/>
            <person name="Collymore A."/>
            <person name="Cooke P."/>
            <person name="Costello M."/>
            <person name="D'Aco K."/>
            <person name="Daza R."/>
            <person name="De Haan G."/>
            <person name="DeGray S."/>
            <person name="DeMaso C."/>
            <person name="Dhargay N."/>
            <person name="Dooley K."/>
            <person name="Dooley E."/>
            <person name="Doricent M."/>
            <person name="Dorje P."/>
            <person name="Dorjee K."/>
            <person name="Dupes A."/>
            <person name="Elong R."/>
            <person name="Falk J."/>
            <person name="Farina A."/>
            <person name="Faro S."/>
            <person name="Ferguson D."/>
            <person name="Fisher S."/>
            <person name="Foley C.D."/>
            <person name="Franke A."/>
            <person name="Friedrich D."/>
            <person name="Gadbois L."/>
            <person name="Gearin G."/>
            <person name="Gearin C.R."/>
            <person name="Giannoukos G."/>
            <person name="Goode T."/>
            <person name="Graham J."/>
            <person name="Grandbois E."/>
            <person name="Grewal S."/>
            <person name="Gyaltsen K."/>
            <person name="Hafez N."/>
            <person name="Hagos B."/>
            <person name="Hall J."/>
            <person name="Henson C."/>
            <person name="Hollinger A."/>
            <person name="Honan T."/>
            <person name="Huard M.D."/>
            <person name="Hughes L."/>
            <person name="Hurhula B."/>
            <person name="Husby M.E."/>
            <person name="Kamat A."/>
            <person name="Kanga B."/>
            <person name="Kashin S."/>
            <person name="Khazanovich D."/>
            <person name="Kisner P."/>
            <person name="Lance K."/>
            <person name="Lara M."/>
            <person name="Lee W."/>
            <person name="Lennon N."/>
            <person name="Letendre F."/>
            <person name="LeVine R."/>
            <person name="Lipovsky A."/>
            <person name="Liu X."/>
            <person name="Liu J."/>
            <person name="Liu S."/>
            <person name="Lokyitsang T."/>
            <person name="Lokyitsang Y."/>
            <person name="Lubonja R."/>
            <person name="Lui A."/>
            <person name="MacDonald P."/>
            <person name="Magnisalis V."/>
            <person name="Maru K."/>
            <person name="Matthews C."/>
            <person name="McCusker W."/>
            <person name="McDonough S."/>
            <person name="Mehta T."/>
            <person name="Meldrim J."/>
            <person name="Meneus L."/>
            <person name="Mihai O."/>
            <person name="Mihalev A."/>
            <person name="Mihova T."/>
            <person name="Mittelman R."/>
            <person name="Mlenga V."/>
            <person name="Montmayeur A."/>
            <person name="Mulrain L."/>
            <person name="Navidi A."/>
            <person name="Naylor J."/>
            <person name="Negash T."/>
            <person name="Nguyen T."/>
            <person name="Nguyen N."/>
            <person name="Nicol R."/>
            <person name="Norbu C."/>
            <person name="Norbu N."/>
            <person name="Novod N."/>
            <person name="O'Neill B."/>
            <person name="Osman S."/>
            <person name="Markiewicz E."/>
            <person name="Oyono O.L."/>
            <person name="Patti C."/>
            <person name="Phunkhang P."/>
            <person name="Pierre F."/>
            <person name="Priest M."/>
            <person name="Raghuraman S."/>
            <person name="Rege F."/>
            <person name="Reyes R."/>
            <person name="Rise C."/>
            <person name="Rogov P."/>
            <person name="Ross K."/>
            <person name="Ryan E."/>
            <person name="Settipalli S."/>
            <person name="Shea T."/>
            <person name="Sherpa N."/>
            <person name="Shi L."/>
            <person name="Shih D."/>
            <person name="Sparrow T."/>
            <person name="Spaulding J."/>
            <person name="Stalker J."/>
            <person name="Stange-Thomann N."/>
            <person name="Stavropoulos S."/>
            <person name="Stone C."/>
            <person name="Strader C."/>
            <person name="Tesfaye S."/>
            <person name="Thomson T."/>
            <person name="Thoulutsang Y."/>
            <person name="Thoulutsang D."/>
            <person name="Topham K."/>
            <person name="Topping I."/>
            <person name="Tsamla T."/>
            <person name="Vassiliev H."/>
            <person name="Vo A."/>
            <person name="Wangchuk T."/>
            <person name="Wangdi T."/>
            <person name="Weiand M."/>
            <person name="Wilkinson J."/>
            <person name="Wilson A."/>
            <person name="Yadav S."/>
            <person name="Young G."/>
            <person name="Yu Q."/>
            <person name="Zembek L."/>
            <person name="Zhong D."/>
            <person name="Zimmer A."/>
            <person name="Zwirko Z."/>
            <person name="Jaffe D.B."/>
            <person name="Alvarez P."/>
            <person name="Brockman W."/>
            <person name="Butler J."/>
            <person name="Chin C."/>
            <person name="Gnerre S."/>
            <person name="Grabherr M."/>
            <person name="Kleber M."/>
            <person name="Mauceli E."/>
            <person name="MacCallum I."/>
        </authorList>
    </citation>
    <scope>NUCLEOTIDE SEQUENCE [LARGE SCALE GENOMIC DNA]</scope>
    <source>
        <strain evidence="4">Tucson 14030-0811.24</strain>
    </source>
</reference>
<evidence type="ECO:0000256" key="2">
    <source>
        <dbReference type="SAM" id="SignalP"/>
    </source>
</evidence>
<gene>
    <name evidence="3" type="primary">Dwil\GK23781</name>
    <name evidence="3" type="ORF">Dwil_GK23781</name>
</gene>